<dbReference type="RefSeq" id="WP_231826384.1">
    <property type="nucleotide sequence ID" value="NZ_CP087880.1"/>
</dbReference>
<organism evidence="2 3">
    <name type="scientific">Pseudocitrobacter corydidari</name>
    <dbReference type="NCBI Taxonomy" id="2891570"/>
    <lineage>
        <taxon>Bacteria</taxon>
        <taxon>Pseudomonadati</taxon>
        <taxon>Pseudomonadota</taxon>
        <taxon>Gammaproteobacteria</taxon>
        <taxon>Enterobacterales</taxon>
        <taxon>Enterobacteriaceae</taxon>
        <taxon>Pseudocitrobacter</taxon>
    </lineage>
</organism>
<evidence type="ECO:0000256" key="1">
    <source>
        <dbReference type="SAM" id="Phobius"/>
    </source>
</evidence>
<protein>
    <submittedName>
        <fullName evidence="2">Uncharacterized protein</fullName>
    </submittedName>
</protein>
<feature type="transmembrane region" description="Helical" evidence="1">
    <location>
        <begin position="37"/>
        <end position="58"/>
    </location>
</feature>
<reference evidence="2 3" key="1">
    <citation type="journal article" date="2022" name="Int. J. Syst. Evol. Microbiol.">
        <title>Pseudocitrobacter corydidari sp. nov., isolated from the Asian emerald cockroach Corydidarum magnifica.</title>
        <authorList>
            <person name="Guzman J."/>
            <person name="Poehlein A."/>
            <person name="Glaeser S.P."/>
            <person name="Schwengers O."/>
            <person name="Blom J."/>
            <person name="Hollensteiner J."/>
            <person name="Kampfer P."/>
            <person name="Vilcinskas A."/>
        </authorList>
    </citation>
    <scope>NUCLEOTIDE SEQUENCE [LARGE SCALE GENOMIC DNA]</scope>
    <source>
        <strain evidence="2">G163CM</strain>
    </source>
</reference>
<keyword evidence="3" id="KW-1185">Reference proteome</keyword>
<keyword evidence="1" id="KW-0812">Transmembrane</keyword>
<feature type="transmembrane region" description="Helical" evidence="1">
    <location>
        <begin position="78"/>
        <end position="100"/>
    </location>
</feature>
<evidence type="ECO:0000313" key="2">
    <source>
        <dbReference type="EMBL" id="UGS43775.1"/>
    </source>
</evidence>
<gene>
    <name evidence="2" type="ORF">G163CM_45580</name>
</gene>
<dbReference type="Proteomes" id="UP001199659">
    <property type="component" value="Chromosome"/>
</dbReference>
<dbReference type="EMBL" id="CP087880">
    <property type="protein sequence ID" value="UGS43775.1"/>
    <property type="molecule type" value="Genomic_DNA"/>
</dbReference>
<feature type="transmembrane region" description="Helical" evidence="1">
    <location>
        <begin position="6"/>
        <end position="30"/>
    </location>
</feature>
<proteinExistence type="predicted"/>
<sequence>MTLSFTFFILYLLTSLAMFLLQIWCFAVLMSISANSLILFWIYHLVLMLLEGFQLYLAKFGRFPFELMASQNHFVDDTVRILAVIFFVFHVVMSFLLRLITARKSEWRE</sequence>
<accession>A0ABY3SAI1</accession>
<keyword evidence="1" id="KW-0472">Membrane</keyword>
<evidence type="ECO:0000313" key="3">
    <source>
        <dbReference type="Proteomes" id="UP001199659"/>
    </source>
</evidence>
<name>A0ABY3SAI1_9ENTR</name>
<keyword evidence="1" id="KW-1133">Transmembrane helix</keyword>